<keyword evidence="3" id="KW-1015">Disulfide bond</keyword>
<gene>
    <name evidence="5" type="ORF">GTQ45_13450</name>
</gene>
<dbReference type="SUPFAM" id="SSF63829">
    <property type="entry name" value="Calcium-dependent phosphotriesterase"/>
    <property type="match status" value="1"/>
</dbReference>
<keyword evidence="2" id="KW-0378">Hydrolase</keyword>
<keyword evidence="4" id="KW-0325">Glycoprotein</keyword>
<reference evidence="5 6" key="1">
    <citation type="journal article" date="2016" name="Int. J. Syst. Evol. Microbiol.">
        <title>Pyruvatibacter mobilis gen. nov., sp. nov., a marine bacterium from the culture broth of Picochlorum sp. 122.</title>
        <authorList>
            <person name="Wang G."/>
            <person name="Tang M."/>
            <person name="Wu H."/>
            <person name="Dai S."/>
            <person name="Li T."/>
            <person name="Chen C."/>
            <person name="He H."/>
            <person name="Fan J."/>
            <person name="Xiang W."/>
            <person name="Li X."/>
        </authorList>
    </citation>
    <scope>NUCLEOTIDE SEQUENCE [LARGE SCALE GENOMIC DNA]</scope>
    <source>
        <strain evidence="5 6">GYP-11</strain>
    </source>
</reference>
<evidence type="ECO:0000256" key="4">
    <source>
        <dbReference type="ARBA" id="ARBA00023180"/>
    </source>
</evidence>
<dbReference type="OrthoDB" id="1158171at2"/>
<comment type="similarity">
    <text evidence="1">Belongs to the paraoxonase family.</text>
</comment>
<accession>A0A845QEX4</accession>
<dbReference type="PANTHER" id="PTHR11799:SF12">
    <property type="entry name" value="PARAOXONASE-RELATED"/>
    <property type="match status" value="1"/>
</dbReference>
<organism evidence="5 6">
    <name type="scientific">Pyruvatibacter mobilis</name>
    <dbReference type="NCBI Taxonomy" id="1712261"/>
    <lineage>
        <taxon>Bacteria</taxon>
        <taxon>Pseudomonadati</taxon>
        <taxon>Pseudomonadota</taxon>
        <taxon>Alphaproteobacteria</taxon>
        <taxon>Hyphomicrobiales</taxon>
        <taxon>Parvibaculaceae</taxon>
        <taxon>Pyruvatibacter</taxon>
    </lineage>
</organism>
<dbReference type="GeneID" id="300653754"/>
<dbReference type="Pfam" id="PF01731">
    <property type="entry name" value="Arylesterase"/>
    <property type="match status" value="1"/>
</dbReference>
<dbReference type="InterPro" id="IPR011042">
    <property type="entry name" value="6-blade_b-propeller_TolB-like"/>
</dbReference>
<evidence type="ECO:0000313" key="6">
    <source>
        <dbReference type="Proteomes" id="UP000470384"/>
    </source>
</evidence>
<dbReference type="InterPro" id="IPR002640">
    <property type="entry name" value="Arylesterase"/>
</dbReference>
<evidence type="ECO:0000313" key="5">
    <source>
        <dbReference type="EMBL" id="NBG96740.1"/>
    </source>
</evidence>
<evidence type="ECO:0000256" key="3">
    <source>
        <dbReference type="ARBA" id="ARBA00023157"/>
    </source>
</evidence>
<dbReference type="EMBL" id="WXYQ01000011">
    <property type="protein sequence ID" value="NBG96740.1"/>
    <property type="molecule type" value="Genomic_DNA"/>
</dbReference>
<proteinExistence type="inferred from homology"/>
<dbReference type="RefSeq" id="WP_160588762.1">
    <property type="nucleotide sequence ID" value="NZ_BMHN01000001.1"/>
</dbReference>
<evidence type="ECO:0000256" key="2">
    <source>
        <dbReference type="ARBA" id="ARBA00022801"/>
    </source>
</evidence>
<dbReference type="AlphaFoldDB" id="A0A845QEX4"/>
<dbReference type="Gene3D" id="2.120.10.30">
    <property type="entry name" value="TolB, C-terminal domain"/>
    <property type="match status" value="1"/>
</dbReference>
<dbReference type="InterPro" id="IPR051288">
    <property type="entry name" value="Serum_paraoxonase/arylesterase"/>
</dbReference>
<sequence length="346" mass="36442">MRGILLIFVLLLLAAAGRLLWVVVPASGAFASLEAKRVETCSRVEVAPGTEDVQVDRQTGLVFVSASDRRSPEQPSGGIHVFDLATMGSAQLVSQDAPDDFRPHGISLWRGEDGAARLFAINHPAAGGHAVEIFDIGDGGVLSHVRTVSFDAMYFPNDVVGVGPEQFYVSNDRARMGGFVRAVEPYFGLPLTSVAYWDGTDGRMVADQLIYANGINVSADGASLYVAEVLGRQVSIYDRDAVSGDLTFVRAHKVGTNPDNIDVDEDGSLLIAGHPRIFDFLAHAEDPGAVAPSEVVRLDVPSGDVTSVFVDLDGAISASSVGAAGAGHLVVGAVFQGHVLVCPMET</sequence>
<comment type="caution">
    <text evidence="5">The sequence shown here is derived from an EMBL/GenBank/DDBJ whole genome shotgun (WGS) entry which is preliminary data.</text>
</comment>
<dbReference type="GO" id="GO:0004064">
    <property type="term" value="F:arylesterase activity"/>
    <property type="evidence" value="ECO:0007669"/>
    <property type="project" value="InterPro"/>
</dbReference>
<name>A0A845QEX4_9HYPH</name>
<evidence type="ECO:0000256" key="1">
    <source>
        <dbReference type="ARBA" id="ARBA00008595"/>
    </source>
</evidence>
<keyword evidence="6" id="KW-1185">Reference proteome</keyword>
<dbReference type="PANTHER" id="PTHR11799">
    <property type="entry name" value="PARAOXONASE"/>
    <property type="match status" value="1"/>
</dbReference>
<protein>
    <submittedName>
        <fullName evidence="5">Beta-propeller fold lactonase family protein</fullName>
    </submittedName>
</protein>
<dbReference type="Proteomes" id="UP000470384">
    <property type="component" value="Unassembled WGS sequence"/>
</dbReference>